<dbReference type="InterPro" id="IPR024079">
    <property type="entry name" value="MetalloPept_cat_dom_sf"/>
</dbReference>
<feature type="domain" description="MAM" evidence="13">
    <location>
        <begin position="812"/>
        <end position="969"/>
    </location>
</feature>
<dbReference type="PROSITE" id="PS50060">
    <property type="entry name" value="MAM_2"/>
    <property type="match status" value="3"/>
</dbReference>
<dbReference type="EC" id="3.4.24.-" evidence="9"/>
<dbReference type="InterPro" id="IPR000742">
    <property type="entry name" value="EGF"/>
</dbReference>
<dbReference type="Pfam" id="PF00431">
    <property type="entry name" value="CUB"/>
    <property type="match status" value="1"/>
</dbReference>
<dbReference type="InterPro" id="IPR013320">
    <property type="entry name" value="ConA-like_dom_sf"/>
</dbReference>
<evidence type="ECO:0000259" key="12">
    <source>
        <dbReference type="PROSITE" id="PS50026"/>
    </source>
</evidence>
<dbReference type="SUPFAM" id="SSF57196">
    <property type="entry name" value="EGF/Laminin"/>
    <property type="match status" value="2"/>
</dbReference>
<dbReference type="CDD" id="cd06263">
    <property type="entry name" value="MAM"/>
    <property type="match status" value="3"/>
</dbReference>
<feature type="chain" id="PRO_5011810047" description="Metalloendopeptidase" evidence="9">
    <location>
        <begin position="21"/>
        <end position="1165"/>
    </location>
</feature>
<dbReference type="PRINTS" id="PR00480">
    <property type="entry name" value="ASTACIN"/>
</dbReference>
<evidence type="ECO:0000256" key="8">
    <source>
        <dbReference type="PROSITE-ProRule" id="PRU01211"/>
    </source>
</evidence>
<evidence type="ECO:0000256" key="6">
    <source>
        <dbReference type="ARBA" id="ARBA00023157"/>
    </source>
</evidence>
<dbReference type="InterPro" id="IPR051560">
    <property type="entry name" value="MAM_domain-containing"/>
</dbReference>
<dbReference type="PROSITE" id="PS00022">
    <property type="entry name" value="EGF_1"/>
    <property type="match status" value="2"/>
</dbReference>
<evidence type="ECO:0000259" key="11">
    <source>
        <dbReference type="PROSITE" id="PS01180"/>
    </source>
</evidence>
<feature type="binding site" evidence="8">
    <location>
        <position position="347"/>
    </location>
    <ligand>
        <name>Zn(2+)</name>
        <dbReference type="ChEBI" id="CHEBI:29105"/>
        <note>catalytic</note>
    </ligand>
</feature>
<dbReference type="Gene3D" id="2.60.120.200">
    <property type="match status" value="3"/>
</dbReference>
<dbReference type="InterPro" id="IPR000998">
    <property type="entry name" value="MAM_dom"/>
</dbReference>
<dbReference type="InterPro" id="IPR035914">
    <property type="entry name" value="Sperma_CUB_dom_sf"/>
</dbReference>
<feature type="compositionally biased region" description="Basic and acidic residues" evidence="10">
    <location>
        <begin position="57"/>
        <end position="117"/>
    </location>
</feature>
<dbReference type="SMART" id="SM00137">
    <property type="entry name" value="MAM"/>
    <property type="match status" value="3"/>
</dbReference>
<dbReference type="Pfam" id="PF00629">
    <property type="entry name" value="MAM"/>
    <property type="match status" value="3"/>
</dbReference>
<gene>
    <name evidence="15" type="ORF">KP79_PYT23582</name>
</gene>
<dbReference type="Gene3D" id="2.60.120.290">
    <property type="entry name" value="Spermadhesin, CUB domain"/>
    <property type="match status" value="1"/>
</dbReference>
<dbReference type="SMART" id="SM00181">
    <property type="entry name" value="EGF"/>
    <property type="match status" value="3"/>
</dbReference>
<dbReference type="CDD" id="cd00054">
    <property type="entry name" value="EGF_CA"/>
    <property type="match status" value="1"/>
</dbReference>
<feature type="domain" description="CUB" evidence="11">
    <location>
        <begin position="489"/>
        <end position="610"/>
    </location>
</feature>
<feature type="region of interest" description="Disordered" evidence="10">
    <location>
        <begin position="215"/>
        <end position="239"/>
    </location>
</feature>
<evidence type="ECO:0000256" key="4">
    <source>
        <dbReference type="ARBA" id="ARBA00022833"/>
    </source>
</evidence>
<dbReference type="GO" id="GO:0008270">
    <property type="term" value="F:zinc ion binding"/>
    <property type="evidence" value="ECO:0007669"/>
    <property type="project" value="UniProtKB-UniRule"/>
</dbReference>
<dbReference type="InterPro" id="IPR001506">
    <property type="entry name" value="Peptidase_M12A"/>
</dbReference>
<dbReference type="InterPro" id="IPR006026">
    <property type="entry name" value="Peptidase_Metallo"/>
</dbReference>
<feature type="active site" evidence="8">
    <location>
        <position position="348"/>
    </location>
</feature>
<feature type="compositionally biased region" description="Basic and acidic residues" evidence="10">
    <location>
        <begin position="157"/>
        <end position="173"/>
    </location>
</feature>
<dbReference type="SUPFAM" id="SSF49854">
    <property type="entry name" value="Spermadhesin, CUB domain"/>
    <property type="match status" value="1"/>
</dbReference>
<dbReference type="GO" id="GO:0016020">
    <property type="term" value="C:membrane"/>
    <property type="evidence" value="ECO:0007669"/>
    <property type="project" value="InterPro"/>
</dbReference>
<evidence type="ECO:0000256" key="1">
    <source>
        <dbReference type="ARBA" id="ARBA00022670"/>
    </source>
</evidence>
<feature type="compositionally biased region" description="Acidic residues" evidence="10">
    <location>
        <begin position="118"/>
        <end position="129"/>
    </location>
</feature>
<sequence length="1165" mass="128936">MAHVLPGLLLILVVSLTLEAYPSGGPNTGRAQDLKIRQLITALRKLKTSGHDLRSTLYEKQRKERREEADKTEDIKENDVLEETVKELGKDDLSTKHNEEDSLPGDERSINSRTDDTGKDEEEEEEEDVRSDRKDVSLVERLAQKRTNTVADNNGVDDGKQNGNTRDHGHGVDIDRTYVNPNSDQAKLFGQFEVDIHGKKMTSKDLHKEKLEKLIGESHDQHPTPKPNTETEELSQQDAEKRLTRRNFPKNDLLWSNGIVPYEIETGGFSQEQIAIIEAAIDEMRQRTCVDFQPRSTVDYSTLGHTAFVKFISSTTGCWSYVGRVTNDRQQEIGLGPGCVYNPTVLHEMCHAIGMEHEQSRTDRDNYVTMQWDNIKDGENNQNMIKLKTKDTNPYDYESILQYGIKDYATGKHIMRFHDQELEFLADDATTLTFYDIKDITSSYRCSEKCGTGSPICQNGGFVDQTCGCLCPAGLDGTDCSQVVTDPVCGGTIDVTTGPKTIESPNYPQNYDAGTDCAWLAKGPTGKLIQLTINSLNLPYNTNDNRCYHWLEIRYNLMGQSGLKKCGDFTNEVYRTTWDGTPNIMYLMFDSAYADDKSPGTGFSLTVEAVVPGCASSPCVHGSCQDDTTTEFKCLCEDDYEGVHCDQVKASASFFCDFESADTCFFINDDKSGIDIFDWTWHTGSTISAGTGPSKAYNGDYYMYAEVSYRGKGENAALLTTEALPAGLWCLSFWYHMYGAAMGKFEVLGATDGAVWWSRSVDLGDQWNYASIEMQLSTKQKVALLATVGNYFLGDIAIDNLQLQQCVSPVHDRCDFEVGNECFLSQSQTDDFDWVVNQSGDTPSPKTGPTSAQEGSHYAFIEASGPFISDMAVLRSASTYPAGEYCLTFYYNMYGKKIGALDVSTLPESSDIESVFLKTGDQGQQWNQGVVSLDESEQFNLLFTAIRGASYTSDIALDNITFTSDRCGCLSNPCLNGGTCLSNSNMQTGYECTCPSGLSGGICEDVSVDTTLTCTFEDNAVCFLQQSRDDSFDWTTRERPSATPDTGPSAAAEGTQYAYIETSGLITKDDVAKFTTSPMSFEAGDRCLTFKYHMFGYSIGNLSVSYGDTELFHQQGDLGDTWNLANVDVVMSGFTEQLVMAASVGLNREYGDIAIDDVKLTPGSC</sequence>
<keyword evidence="5 8" id="KW-0482">Metalloprotease</keyword>
<dbReference type="GO" id="GO:0004222">
    <property type="term" value="F:metalloendopeptidase activity"/>
    <property type="evidence" value="ECO:0007669"/>
    <property type="project" value="UniProtKB-UniRule"/>
</dbReference>
<feature type="signal peptide" evidence="9">
    <location>
        <begin position="1"/>
        <end position="20"/>
    </location>
</feature>
<dbReference type="SUPFAM" id="SSF55486">
    <property type="entry name" value="Metalloproteases ('zincins'), catalytic domain"/>
    <property type="match status" value="1"/>
</dbReference>
<dbReference type="PROSITE" id="PS01180">
    <property type="entry name" value="CUB"/>
    <property type="match status" value="1"/>
</dbReference>
<feature type="domain" description="Peptidase M12A" evidence="14">
    <location>
        <begin position="242"/>
        <end position="447"/>
    </location>
</feature>
<name>A0A210Q911_MIZYE</name>
<reference evidence="15 16" key="1">
    <citation type="journal article" date="2017" name="Nat. Ecol. Evol.">
        <title>Scallop genome provides insights into evolution of bilaterian karyotype and development.</title>
        <authorList>
            <person name="Wang S."/>
            <person name="Zhang J."/>
            <person name="Jiao W."/>
            <person name="Li J."/>
            <person name="Xun X."/>
            <person name="Sun Y."/>
            <person name="Guo X."/>
            <person name="Huan P."/>
            <person name="Dong B."/>
            <person name="Zhang L."/>
            <person name="Hu X."/>
            <person name="Sun X."/>
            <person name="Wang J."/>
            <person name="Zhao C."/>
            <person name="Wang Y."/>
            <person name="Wang D."/>
            <person name="Huang X."/>
            <person name="Wang R."/>
            <person name="Lv J."/>
            <person name="Li Y."/>
            <person name="Zhang Z."/>
            <person name="Liu B."/>
            <person name="Lu W."/>
            <person name="Hui Y."/>
            <person name="Liang J."/>
            <person name="Zhou Z."/>
            <person name="Hou R."/>
            <person name="Li X."/>
            <person name="Liu Y."/>
            <person name="Li H."/>
            <person name="Ning X."/>
            <person name="Lin Y."/>
            <person name="Zhao L."/>
            <person name="Xing Q."/>
            <person name="Dou J."/>
            <person name="Li Y."/>
            <person name="Mao J."/>
            <person name="Guo H."/>
            <person name="Dou H."/>
            <person name="Li T."/>
            <person name="Mu C."/>
            <person name="Jiang W."/>
            <person name="Fu Q."/>
            <person name="Fu X."/>
            <person name="Miao Y."/>
            <person name="Liu J."/>
            <person name="Yu Q."/>
            <person name="Li R."/>
            <person name="Liao H."/>
            <person name="Li X."/>
            <person name="Kong Y."/>
            <person name="Jiang Z."/>
            <person name="Chourrout D."/>
            <person name="Li R."/>
            <person name="Bao Z."/>
        </authorList>
    </citation>
    <scope>NUCLEOTIDE SEQUENCE [LARGE SCALE GENOMIC DNA]</scope>
    <source>
        <strain evidence="15 16">PY_sf001</strain>
    </source>
</reference>
<feature type="disulfide bond" evidence="7">
    <location>
        <begin position="994"/>
        <end position="1003"/>
    </location>
</feature>
<accession>A0A210Q911</accession>
<proteinExistence type="predicted"/>
<comment type="caution">
    <text evidence="15">The sequence shown here is derived from an EMBL/GenBank/DDBJ whole genome shotgun (WGS) entry which is preliminary data.</text>
</comment>
<feature type="disulfide bond" evidence="7">
    <location>
        <begin position="636"/>
        <end position="645"/>
    </location>
</feature>
<dbReference type="PANTHER" id="PTHR23282:SF101">
    <property type="entry name" value="MAM DOMAIN-CONTAINING PROTEIN"/>
    <property type="match status" value="1"/>
</dbReference>
<dbReference type="GO" id="GO:0006508">
    <property type="term" value="P:proteolysis"/>
    <property type="evidence" value="ECO:0007669"/>
    <property type="project" value="UniProtKB-KW"/>
</dbReference>
<dbReference type="SMART" id="SM00235">
    <property type="entry name" value="ZnMc"/>
    <property type="match status" value="1"/>
</dbReference>
<dbReference type="Proteomes" id="UP000242188">
    <property type="component" value="Unassembled WGS sequence"/>
</dbReference>
<feature type="binding site" evidence="8">
    <location>
        <position position="357"/>
    </location>
    <ligand>
        <name>Zn(2+)</name>
        <dbReference type="ChEBI" id="CHEBI:29105"/>
        <note>catalytic</note>
    </ligand>
</feature>
<keyword evidence="16" id="KW-1185">Reference proteome</keyword>
<comment type="cofactor">
    <cofactor evidence="8 9">
        <name>Zn(2+)</name>
        <dbReference type="ChEBI" id="CHEBI:29105"/>
    </cofactor>
    <text evidence="8 9">Binds 1 zinc ion per subunit.</text>
</comment>
<evidence type="ECO:0000256" key="3">
    <source>
        <dbReference type="ARBA" id="ARBA00022801"/>
    </source>
</evidence>
<protein>
    <recommendedName>
        <fullName evidence="9">Metalloendopeptidase</fullName>
        <ecNumber evidence="9">3.4.24.-</ecNumber>
    </recommendedName>
</protein>
<feature type="domain" description="MAM" evidence="13">
    <location>
        <begin position="1012"/>
        <end position="1165"/>
    </location>
</feature>
<evidence type="ECO:0000259" key="14">
    <source>
        <dbReference type="PROSITE" id="PS51864"/>
    </source>
</evidence>
<comment type="caution">
    <text evidence="7">Lacks conserved residue(s) required for the propagation of feature annotation.</text>
</comment>
<organism evidence="15 16">
    <name type="scientific">Mizuhopecten yessoensis</name>
    <name type="common">Japanese scallop</name>
    <name type="synonym">Patinopecten yessoensis</name>
    <dbReference type="NCBI Taxonomy" id="6573"/>
    <lineage>
        <taxon>Eukaryota</taxon>
        <taxon>Metazoa</taxon>
        <taxon>Spiralia</taxon>
        <taxon>Lophotrochozoa</taxon>
        <taxon>Mollusca</taxon>
        <taxon>Bivalvia</taxon>
        <taxon>Autobranchia</taxon>
        <taxon>Pteriomorphia</taxon>
        <taxon>Pectinida</taxon>
        <taxon>Pectinoidea</taxon>
        <taxon>Pectinidae</taxon>
        <taxon>Mizuhopecten</taxon>
    </lineage>
</organism>
<feature type="domain" description="EGF-like" evidence="12">
    <location>
        <begin position="965"/>
        <end position="1004"/>
    </location>
</feature>
<dbReference type="Pfam" id="PF00008">
    <property type="entry name" value="EGF"/>
    <property type="match status" value="1"/>
</dbReference>
<keyword evidence="4 8" id="KW-0862">Zinc</keyword>
<dbReference type="SMART" id="SM00042">
    <property type="entry name" value="CUB"/>
    <property type="match status" value="1"/>
</dbReference>
<evidence type="ECO:0000256" key="5">
    <source>
        <dbReference type="ARBA" id="ARBA00023049"/>
    </source>
</evidence>
<dbReference type="PROSITE" id="PS50026">
    <property type="entry name" value="EGF_3"/>
    <property type="match status" value="2"/>
</dbReference>
<evidence type="ECO:0000256" key="7">
    <source>
        <dbReference type="PROSITE-ProRule" id="PRU00076"/>
    </source>
</evidence>
<keyword evidence="1 8" id="KW-0645">Protease</keyword>
<dbReference type="InterPro" id="IPR000859">
    <property type="entry name" value="CUB_dom"/>
</dbReference>
<evidence type="ECO:0000256" key="9">
    <source>
        <dbReference type="RuleBase" id="RU361183"/>
    </source>
</evidence>
<evidence type="ECO:0000313" key="15">
    <source>
        <dbReference type="EMBL" id="OWF45211.1"/>
    </source>
</evidence>
<feature type="binding site" evidence="8">
    <location>
        <position position="351"/>
    </location>
    <ligand>
        <name>Zn(2+)</name>
        <dbReference type="ChEBI" id="CHEBI:29105"/>
        <note>catalytic</note>
    </ligand>
</feature>
<dbReference type="PROSITE" id="PS51864">
    <property type="entry name" value="ASTACIN"/>
    <property type="match status" value="1"/>
</dbReference>
<feature type="region of interest" description="Disordered" evidence="10">
    <location>
        <begin position="57"/>
        <end position="173"/>
    </location>
</feature>
<feature type="domain" description="EGF-like" evidence="12">
    <location>
        <begin position="610"/>
        <end position="646"/>
    </location>
</feature>
<keyword evidence="9" id="KW-0732">Signal</keyword>
<dbReference type="PANTHER" id="PTHR23282">
    <property type="entry name" value="APICAL ENDOSOMAL GLYCOPROTEIN PRECURSOR"/>
    <property type="match status" value="1"/>
</dbReference>
<dbReference type="EMBL" id="NEDP02004556">
    <property type="protein sequence ID" value="OWF45211.1"/>
    <property type="molecule type" value="Genomic_DNA"/>
</dbReference>
<keyword evidence="2 8" id="KW-0479">Metal-binding</keyword>
<feature type="disulfide bond" evidence="7">
    <location>
        <begin position="614"/>
        <end position="624"/>
    </location>
</feature>
<keyword evidence="6 7" id="KW-1015">Disulfide bond</keyword>
<evidence type="ECO:0000313" key="16">
    <source>
        <dbReference type="Proteomes" id="UP000242188"/>
    </source>
</evidence>
<dbReference type="CDD" id="cd00041">
    <property type="entry name" value="CUB"/>
    <property type="match status" value="1"/>
</dbReference>
<dbReference type="OrthoDB" id="6131090at2759"/>
<keyword evidence="7" id="KW-0245">EGF-like domain</keyword>
<evidence type="ECO:0000256" key="10">
    <source>
        <dbReference type="SAM" id="MobiDB-lite"/>
    </source>
</evidence>
<feature type="domain" description="MAM" evidence="13">
    <location>
        <begin position="654"/>
        <end position="808"/>
    </location>
</feature>
<dbReference type="Gene3D" id="3.40.390.10">
    <property type="entry name" value="Collagenase (Catalytic Domain)"/>
    <property type="match status" value="1"/>
</dbReference>
<dbReference type="SUPFAM" id="SSF49899">
    <property type="entry name" value="Concanavalin A-like lectins/glucanases"/>
    <property type="match status" value="3"/>
</dbReference>
<dbReference type="Gene3D" id="2.10.25.10">
    <property type="entry name" value="Laminin"/>
    <property type="match status" value="2"/>
</dbReference>
<dbReference type="AlphaFoldDB" id="A0A210Q911"/>
<dbReference type="Pfam" id="PF01400">
    <property type="entry name" value="Astacin"/>
    <property type="match status" value="1"/>
</dbReference>
<evidence type="ECO:0000259" key="13">
    <source>
        <dbReference type="PROSITE" id="PS50060"/>
    </source>
</evidence>
<keyword evidence="3 8" id="KW-0378">Hydrolase</keyword>
<evidence type="ECO:0000256" key="2">
    <source>
        <dbReference type="ARBA" id="ARBA00022723"/>
    </source>
</evidence>